<dbReference type="InterPro" id="IPR047960">
    <property type="entry name" value="Transpos_IS1380"/>
</dbReference>
<dbReference type="Proteomes" id="UP000595446">
    <property type="component" value="Chromosome"/>
</dbReference>
<sequence length="413" mass="44086">MKVGSLIAGMIAGADDIDGMELLRHGAIPGTFGGIRAPSTLGSFLRAFNHGNVRQLAAVHRRVVAELAKHAPLLAGGEELAFIDLDSTQKRVYGPDKQGAAFGHAKIASKSLTVRGLNALIATVCTPLAAPVITTTRLRGGNAASARGAATLVAEAITTARAAGISGLIVVRGDSAFYSGAFVAACRRNGAHFSVTVRMDPKIRCTIADIDQTAWIPINYPNAVFDESSGQWISDAEIAEIPYTAFTSTPAHATHGRLIVRRVRERNPRAAAENQGELFAAYRYHAVFTDSPFELVQAESQHRGHAIVEQVFADLLDGPLAHLPSGRFNANAAWLQLAATAHALTRTLGVLASPEHTLARSATIRTQLINVAARSARAGRGNITWHLPRHWPWEHAWLNAFHATHRAPPALAA</sequence>
<keyword evidence="3" id="KW-1185">Reference proteome</keyword>
<dbReference type="NCBIfam" id="NF033539">
    <property type="entry name" value="transpos_IS1380"/>
    <property type="match status" value="1"/>
</dbReference>
<feature type="domain" description="Transposase DDE" evidence="1">
    <location>
        <begin position="6"/>
        <end position="403"/>
    </location>
</feature>
<proteinExistence type="predicted"/>
<gene>
    <name evidence="2" type="ORF">MHEC_28230</name>
</gene>
<dbReference type="AlphaFoldDB" id="A0A7R7GVF3"/>
<protein>
    <submittedName>
        <fullName evidence="2">Transposase</fullName>
    </submittedName>
</protein>
<dbReference type="Pfam" id="PF13701">
    <property type="entry name" value="DDE_Tnp_1_4"/>
    <property type="match status" value="1"/>
</dbReference>
<evidence type="ECO:0000259" key="1">
    <source>
        <dbReference type="Pfam" id="PF13701"/>
    </source>
</evidence>
<name>A0A7R7GVF3_9MYCO</name>
<dbReference type="EMBL" id="AP024237">
    <property type="protein sequence ID" value="BCO36390.1"/>
    <property type="molecule type" value="Genomic_DNA"/>
</dbReference>
<evidence type="ECO:0000313" key="3">
    <source>
        <dbReference type="Proteomes" id="UP000595446"/>
    </source>
</evidence>
<accession>A0A7R7GVF3</accession>
<reference evidence="2 3" key="1">
    <citation type="submission" date="2020-12" db="EMBL/GenBank/DDBJ databases">
        <title>Complete genome sequence of Mycobacterium heckeshornense JCM 15655T, closely related to a pathogenic non-tuberculous mycobacterial species Mycobacterium xenopi.</title>
        <authorList>
            <person name="Yoshida M."/>
            <person name="Fukano H."/>
            <person name="Asakura T."/>
            <person name="Suzuki M."/>
            <person name="Hoshino Y."/>
        </authorList>
    </citation>
    <scope>NUCLEOTIDE SEQUENCE [LARGE SCALE GENOMIC DNA]</scope>
    <source>
        <strain evidence="2 3">JCM 15655</strain>
    </source>
</reference>
<dbReference type="InterPro" id="IPR025668">
    <property type="entry name" value="Tnp_DDE_dom"/>
</dbReference>
<evidence type="ECO:0000313" key="2">
    <source>
        <dbReference type="EMBL" id="BCO36390.1"/>
    </source>
</evidence>
<organism evidence="2 3">
    <name type="scientific">Mycobacterium heckeshornense</name>
    <dbReference type="NCBI Taxonomy" id="110505"/>
    <lineage>
        <taxon>Bacteria</taxon>
        <taxon>Bacillati</taxon>
        <taxon>Actinomycetota</taxon>
        <taxon>Actinomycetes</taxon>
        <taxon>Mycobacteriales</taxon>
        <taxon>Mycobacteriaceae</taxon>
        <taxon>Mycobacterium</taxon>
    </lineage>
</organism>